<dbReference type="InterPro" id="IPR017985">
    <property type="entry name" value="MeTrfase_CN4_CS"/>
</dbReference>
<dbReference type="GO" id="GO:0032259">
    <property type="term" value="P:methylation"/>
    <property type="evidence" value="ECO:0007669"/>
    <property type="project" value="UniProtKB-KW"/>
</dbReference>
<evidence type="ECO:0000256" key="4">
    <source>
        <dbReference type="ARBA" id="ARBA00022679"/>
    </source>
</evidence>
<comment type="caution">
    <text evidence="10">The sequence shown here is derived from an EMBL/GenBank/DDBJ whole genome shotgun (WGS) entry which is preliminary data.</text>
</comment>
<sequence>MELNRIICGDCIKVMKNMPDKSIDLVVTSPPYNCGVDYGDYKDNLLWAKYLNWCEKWLLEIKKILKPDGRFAINVLMEMGIENNKKRVSPYAEFYYLMKKIGLNIFGSPVWIDSHRTKYTSWTISVPLNFILFRPRVMTISLEII</sequence>
<evidence type="ECO:0000259" key="9">
    <source>
        <dbReference type="Pfam" id="PF01555"/>
    </source>
</evidence>
<protein>
    <recommendedName>
        <fullName evidence="2">site-specific DNA-methyltransferase (cytosine-N(4)-specific)</fullName>
        <ecNumber evidence="2">2.1.1.113</ecNumber>
    </recommendedName>
</protein>
<keyword evidence="7" id="KW-0238">DNA-binding</keyword>
<dbReference type="EC" id="2.1.1.113" evidence="2"/>
<dbReference type="InterPro" id="IPR029063">
    <property type="entry name" value="SAM-dependent_MTases_sf"/>
</dbReference>
<evidence type="ECO:0000256" key="2">
    <source>
        <dbReference type="ARBA" id="ARBA00012185"/>
    </source>
</evidence>
<keyword evidence="5" id="KW-0949">S-adenosyl-L-methionine</keyword>
<comment type="similarity">
    <text evidence="1">Belongs to the N(4)/N(6)-methyltransferase family. N(4) subfamily.</text>
</comment>
<dbReference type="InterPro" id="IPR002941">
    <property type="entry name" value="DNA_methylase_N4/N6"/>
</dbReference>
<dbReference type="GO" id="GO:0008170">
    <property type="term" value="F:N-methyltransferase activity"/>
    <property type="evidence" value="ECO:0007669"/>
    <property type="project" value="InterPro"/>
</dbReference>
<evidence type="ECO:0000256" key="8">
    <source>
        <dbReference type="ARBA" id="ARBA00049120"/>
    </source>
</evidence>
<accession>X1HXZ1</accession>
<evidence type="ECO:0000256" key="1">
    <source>
        <dbReference type="ARBA" id="ARBA00010203"/>
    </source>
</evidence>
<dbReference type="PROSITE" id="PS00093">
    <property type="entry name" value="N4_MTASE"/>
    <property type="match status" value="1"/>
</dbReference>
<dbReference type="InterPro" id="IPR001091">
    <property type="entry name" value="RM_Methyltransferase"/>
</dbReference>
<evidence type="ECO:0000256" key="5">
    <source>
        <dbReference type="ARBA" id="ARBA00022691"/>
    </source>
</evidence>
<proteinExistence type="inferred from homology"/>
<dbReference type="PRINTS" id="PR00508">
    <property type="entry name" value="S21N4MTFRASE"/>
</dbReference>
<evidence type="ECO:0000313" key="10">
    <source>
        <dbReference type="EMBL" id="GAH74342.1"/>
    </source>
</evidence>
<keyword evidence="6" id="KW-0680">Restriction system</keyword>
<dbReference type="AlphaFoldDB" id="X1HXZ1"/>
<organism evidence="10">
    <name type="scientific">marine sediment metagenome</name>
    <dbReference type="NCBI Taxonomy" id="412755"/>
    <lineage>
        <taxon>unclassified sequences</taxon>
        <taxon>metagenomes</taxon>
        <taxon>ecological metagenomes</taxon>
    </lineage>
</organism>
<feature type="domain" description="DNA methylase N-4/N-6" evidence="9">
    <location>
        <begin position="23"/>
        <end position="118"/>
    </location>
</feature>
<gene>
    <name evidence="10" type="ORF">S03H2_43952</name>
</gene>
<dbReference type="GO" id="GO:0003677">
    <property type="term" value="F:DNA binding"/>
    <property type="evidence" value="ECO:0007669"/>
    <property type="project" value="UniProtKB-KW"/>
</dbReference>
<keyword evidence="3" id="KW-0489">Methyltransferase</keyword>
<dbReference type="EMBL" id="BARU01027458">
    <property type="protein sequence ID" value="GAH74342.1"/>
    <property type="molecule type" value="Genomic_DNA"/>
</dbReference>
<name>X1HXZ1_9ZZZZ</name>
<dbReference type="Pfam" id="PF01555">
    <property type="entry name" value="N6_N4_Mtase"/>
    <property type="match status" value="1"/>
</dbReference>
<dbReference type="SUPFAM" id="SSF53335">
    <property type="entry name" value="S-adenosyl-L-methionine-dependent methyltransferases"/>
    <property type="match status" value="1"/>
</dbReference>
<reference evidence="10" key="1">
    <citation type="journal article" date="2014" name="Front. Microbiol.">
        <title>High frequency of phylogenetically diverse reductive dehalogenase-homologous genes in deep subseafloor sedimentary metagenomes.</title>
        <authorList>
            <person name="Kawai M."/>
            <person name="Futagami T."/>
            <person name="Toyoda A."/>
            <person name="Takaki Y."/>
            <person name="Nishi S."/>
            <person name="Hori S."/>
            <person name="Arai W."/>
            <person name="Tsubouchi T."/>
            <person name="Morono Y."/>
            <person name="Uchiyama I."/>
            <person name="Ito T."/>
            <person name="Fujiyama A."/>
            <person name="Inagaki F."/>
            <person name="Takami H."/>
        </authorList>
    </citation>
    <scope>NUCLEOTIDE SEQUENCE</scope>
    <source>
        <strain evidence="10">Expedition CK06-06</strain>
    </source>
</reference>
<evidence type="ECO:0000256" key="3">
    <source>
        <dbReference type="ARBA" id="ARBA00022603"/>
    </source>
</evidence>
<dbReference type="GO" id="GO:0015667">
    <property type="term" value="F:site-specific DNA-methyltransferase (cytosine-N4-specific) activity"/>
    <property type="evidence" value="ECO:0007669"/>
    <property type="project" value="UniProtKB-EC"/>
</dbReference>
<evidence type="ECO:0000256" key="7">
    <source>
        <dbReference type="ARBA" id="ARBA00023125"/>
    </source>
</evidence>
<dbReference type="GO" id="GO:0009307">
    <property type="term" value="P:DNA restriction-modification system"/>
    <property type="evidence" value="ECO:0007669"/>
    <property type="project" value="UniProtKB-KW"/>
</dbReference>
<dbReference type="Gene3D" id="3.40.50.150">
    <property type="entry name" value="Vaccinia Virus protein VP39"/>
    <property type="match status" value="1"/>
</dbReference>
<comment type="catalytic activity">
    <reaction evidence="8">
        <text>a 2'-deoxycytidine in DNA + S-adenosyl-L-methionine = an N(4)-methyl-2'-deoxycytidine in DNA + S-adenosyl-L-homocysteine + H(+)</text>
        <dbReference type="Rhea" id="RHEA:16857"/>
        <dbReference type="Rhea" id="RHEA-COMP:11369"/>
        <dbReference type="Rhea" id="RHEA-COMP:13674"/>
        <dbReference type="ChEBI" id="CHEBI:15378"/>
        <dbReference type="ChEBI" id="CHEBI:57856"/>
        <dbReference type="ChEBI" id="CHEBI:59789"/>
        <dbReference type="ChEBI" id="CHEBI:85452"/>
        <dbReference type="ChEBI" id="CHEBI:137933"/>
        <dbReference type="EC" id="2.1.1.113"/>
    </reaction>
</comment>
<keyword evidence="4" id="KW-0808">Transferase</keyword>
<evidence type="ECO:0000256" key="6">
    <source>
        <dbReference type="ARBA" id="ARBA00022747"/>
    </source>
</evidence>